<reference evidence="1 2" key="1">
    <citation type="submission" date="2020-07" db="EMBL/GenBank/DDBJ databases">
        <title>Halophilic bacteria isolated from french cheeses.</title>
        <authorList>
            <person name="Kothe C.I."/>
            <person name="Farah-Kraiem B."/>
            <person name="Renault P."/>
            <person name="Dridi B."/>
        </authorList>
    </citation>
    <scope>NUCLEOTIDE SEQUENCE [LARGE SCALE GENOMIC DNA]</scope>
    <source>
        <strain evidence="1 2">FME16</strain>
    </source>
</reference>
<accession>A0ABR9FEU0</accession>
<gene>
    <name evidence="1" type="ORF">EI163_15825</name>
</gene>
<protein>
    <submittedName>
        <fullName evidence="1">Uncharacterized protein</fullName>
    </submittedName>
</protein>
<name>A0ABR9FEU0_9GAMM</name>
<sequence length="79" mass="8959">MNQDEKNKVFSTIDYLVSIQVSNQMPISEAERAWNNLLTNVPKDIVAEGLTAALINLEPQQENCPLARQIQSLYEGRKQ</sequence>
<keyword evidence="2" id="KW-1185">Reference proteome</keyword>
<dbReference type="RefSeq" id="WP_192528460.1">
    <property type="nucleotide sequence ID" value="NZ_RRZC01000022.1"/>
</dbReference>
<proteinExistence type="predicted"/>
<evidence type="ECO:0000313" key="1">
    <source>
        <dbReference type="EMBL" id="MBE0405008.1"/>
    </source>
</evidence>
<organism evidence="1 2">
    <name type="scientific">Halomonas citrativorans</name>
    <dbReference type="NCBI Taxonomy" id="2742612"/>
    <lineage>
        <taxon>Bacteria</taxon>
        <taxon>Pseudomonadati</taxon>
        <taxon>Pseudomonadota</taxon>
        <taxon>Gammaproteobacteria</taxon>
        <taxon>Oceanospirillales</taxon>
        <taxon>Halomonadaceae</taxon>
        <taxon>Halomonas</taxon>
    </lineage>
</organism>
<comment type="caution">
    <text evidence="1">The sequence shown here is derived from an EMBL/GenBank/DDBJ whole genome shotgun (WGS) entry which is preliminary data.</text>
</comment>
<dbReference type="EMBL" id="RRZC01000022">
    <property type="protein sequence ID" value="MBE0405008.1"/>
    <property type="molecule type" value="Genomic_DNA"/>
</dbReference>
<dbReference type="Proteomes" id="UP000754821">
    <property type="component" value="Unassembled WGS sequence"/>
</dbReference>
<evidence type="ECO:0000313" key="2">
    <source>
        <dbReference type="Proteomes" id="UP000754821"/>
    </source>
</evidence>